<protein>
    <submittedName>
        <fullName evidence="1">Uncharacterized protein</fullName>
    </submittedName>
</protein>
<dbReference type="EMBL" id="JH795341">
    <property type="protein sequence ID" value="ELQ69557.1"/>
    <property type="molecule type" value="Genomic_DNA"/>
</dbReference>
<sequence>MAAGKEQSPVNSWTCSCGYNNTTGTLTCVGTTNCQPCGRPRDSV</sequence>
<proteinExistence type="predicted"/>
<dbReference type="PROSITE" id="PS51257">
    <property type="entry name" value="PROKAR_LIPOPROTEIN"/>
    <property type="match status" value="1"/>
</dbReference>
<dbReference type="AlphaFoldDB" id="L7JMW9"/>
<reference evidence="1" key="1">
    <citation type="journal article" date="2012" name="PLoS Genet.">
        <title>Comparative analysis of the genomes of two field isolates of the rice blast fungus Magnaporthe oryzae.</title>
        <authorList>
            <person name="Xue M."/>
            <person name="Yang J."/>
            <person name="Li Z."/>
            <person name="Hu S."/>
            <person name="Yao N."/>
            <person name="Dean R.A."/>
            <person name="Zhao W."/>
            <person name="Shen M."/>
            <person name="Zhang H."/>
            <person name="Li C."/>
            <person name="Liu L."/>
            <person name="Cao L."/>
            <person name="Xu X."/>
            <person name="Xing Y."/>
            <person name="Hsiang T."/>
            <person name="Zhang Z."/>
            <person name="Xu J.R."/>
            <person name="Peng Y.L."/>
        </authorList>
    </citation>
    <scope>NUCLEOTIDE SEQUENCE [LARGE SCALE GENOMIC DNA]</scope>
    <source>
        <strain evidence="1">P131</strain>
    </source>
</reference>
<name>L7JMW9_PYRO1</name>
<accession>L7JMW9</accession>
<evidence type="ECO:0000313" key="1">
    <source>
        <dbReference type="EMBL" id="ELQ69557.1"/>
    </source>
</evidence>
<gene>
    <name evidence="1" type="ORF">OOW_P131scaffold00144g1</name>
</gene>
<organism>
    <name type="scientific">Pyricularia oryzae (strain P131)</name>
    <name type="common">Rice blast fungus</name>
    <name type="synonym">Magnaporthe oryzae</name>
    <dbReference type="NCBI Taxonomy" id="1143193"/>
    <lineage>
        <taxon>Eukaryota</taxon>
        <taxon>Fungi</taxon>
        <taxon>Dikarya</taxon>
        <taxon>Ascomycota</taxon>
        <taxon>Pezizomycotina</taxon>
        <taxon>Sordariomycetes</taxon>
        <taxon>Sordariomycetidae</taxon>
        <taxon>Magnaporthales</taxon>
        <taxon>Pyriculariaceae</taxon>
        <taxon>Pyricularia</taxon>
    </lineage>
</organism>